<organism evidence="1 2">
    <name type="scientific">Sinorhizobium fredii (strain HH103)</name>
    <dbReference type="NCBI Taxonomy" id="1117943"/>
    <lineage>
        <taxon>Bacteria</taxon>
        <taxon>Pseudomonadati</taxon>
        <taxon>Pseudomonadota</taxon>
        <taxon>Alphaproteobacteria</taxon>
        <taxon>Hyphomicrobiales</taxon>
        <taxon>Rhizobiaceae</taxon>
        <taxon>Sinorhizobium/Ensifer group</taxon>
        <taxon>Sinorhizobium</taxon>
    </lineage>
</organism>
<protein>
    <submittedName>
        <fullName evidence="1">Uncharacterized protein</fullName>
    </submittedName>
</protein>
<evidence type="ECO:0000313" key="1">
    <source>
        <dbReference type="EMBL" id="CCE94643.1"/>
    </source>
</evidence>
<dbReference type="KEGG" id="sfh:SFHH103_00139"/>
<name>G9AA52_SINF1</name>
<dbReference type="EMBL" id="HE616890">
    <property type="protein sequence ID" value="CCE94643.1"/>
    <property type="molecule type" value="Genomic_DNA"/>
</dbReference>
<reference evidence="1 2" key="1">
    <citation type="journal article" date="2012" name="J. Bacteriol.">
        <title>Genome sequence of the soybean symbiont Sinorhizobium fredii HH103.</title>
        <authorList>
            <person name="Weidner S."/>
            <person name="Becker A."/>
            <person name="Bonilla I."/>
            <person name="Jaenicke S."/>
            <person name="Lloret J."/>
            <person name="Margaret I."/>
            <person name="Puhler A."/>
            <person name="Ruiz-Sainz J.E."/>
            <person name="Schneiker-Bekel S."/>
            <person name="Szczepanowski R."/>
            <person name="Vinardell J.M."/>
            <person name="Zehner S."/>
            <person name="Gottfert M."/>
        </authorList>
    </citation>
    <scope>NUCLEOTIDE SEQUENCE [LARGE SCALE GENOMIC DNA]</scope>
    <source>
        <strain evidence="1 2">HH103</strain>
    </source>
</reference>
<dbReference type="AlphaFoldDB" id="G9AA52"/>
<dbReference type="RefSeq" id="WP_014327169.1">
    <property type="nucleotide sequence ID" value="NC_016812.1"/>
</dbReference>
<dbReference type="PATRIC" id="fig|380.5.peg.149"/>
<dbReference type="Proteomes" id="UP000007735">
    <property type="component" value="Chromosome"/>
</dbReference>
<proteinExistence type="predicted"/>
<evidence type="ECO:0000313" key="2">
    <source>
        <dbReference type="Proteomes" id="UP000007735"/>
    </source>
</evidence>
<dbReference type="STRING" id="1117943.SFHH103_00139"/>
<dbReference type="HOGENOM" id="CLU_2719493_0_0_5"/>
<sequence length="72" mass="8390">MAYLPIITVAYEGGYYCLGRTTAAPIRIYPDRWIEDDIAARFTGRIRRQRLSRKEFRQVVRAAKANRNEGRA</sequence>
<accession>G9AA52</accession>
<gene>
    <name evidence="1" type="ordered locus">SFHH103_00139</name>
</gene>